<protein>
    <recommendedName>
        <fullName evidence="6">H(+)-exporting diphosphatase</fullName>
    </recommendedName>
</protein>
<name>A0A0G4GDT2_VITBC</name>
<evidence type="ECO:0000256" key="1">
    <source>
        <dbReference type="SAM" id="MobiDB-lite"/>
    </source>
</evidence>
<dbReference type="Proteomes" id="UP000041254">
    <property type="component" value="Unassembled WGS sequence"/>
</dbReference>
<keyword evidence="2" id="KW-0812">Transmembrane</keyword>
<keyword evidence="3" id="KW-0732">Signal</keyword>
<feature type="chain" id="PRO_5005189876" description="H(+)-exporting diphosphatase" evidence="3">
    <location>
        <begin position="21"/>
        <end position="483"/>
    </location>
</feature>
<gene>
    <name evidence="4" type="ORF">Vbra_17537</name>
</gene>
<keyword evidence="2" id="KW-0472">Membrane</keyword>
<organism evidence="4 5">
    <name type="scientific">Vitrella brassicaformis (strain CCMP3155)</name>
    <dbReference type="NCBI Taxonomy" id="1169540"/>
    <lineage>
        <taxon>Eukaryota</taxon>
        <taxon>Sar</taxon>
        <taxon>Alveolata</taxon>
        <taxon>Colpodellida</taxon>
        <taxon>Vitrellaceae</taxon>
        <taxon>Vitrella</taxon>
    </lineage>
</organism>
<keyword evidence="5" id="KW-1185">Reference proteome</keyword>
<feature type="compositionally biased region" description="Acidic residues" evidence="1">
    <location>
        <begin position="470"/>
        <end position="483"/>
    </location>
</feature>
<reference evidence="4 5" key="1">
    <citation type="submission" date="2014-11" db="EMBL/GenBank/DDBJ databases">
        <authorList>
            <person name="Zhu J."/>
            <person name="Qi W."/>
            <person name="Song R."/>
        </authorList>
    </citation>
    <scope>NUCLEOTIDE SEQUENCE [LARGE SCALE GENOMIC DNA]</scope>
</reference>
<feature type="signal peptide" evidence="3">
    <location>
        <begin position="1"/>
        <end position="20"/>
    </location>
</feature>
<evidence type="ECO:0008006" key="6">
    <source>
        <dbReference type="Google" id="ProtNLM"/>
    </source>
</evidence>
<proteinExistence type="predicted"/>
<dbReference type="AlphaFoldDB" id="A0A0G4GDT2"/>
<sequence length="483" mass="50128">MPTSALLALPALLAHHVIHAAAACAAASSRAFIPPPSPHLHQRWSPLSATRSDSSPVSEWAVDVPMRPPPSKSIQESLDSWRKRLGGPLKRGRTFVTERVIPERVRRTSKTIADRFYTRIVEDWFPPESKEVADADEAELSGRRALTFSQTIPFGGMFLSLLCLALPFAGPPALAGAVAPTAAAYVAGAAAQIETDAKSAVARSRSFSAAASMAAAESEAAAARAESEAAAVPYAAALAALGSVLAGSLAEAGFVYPNPGVWVGPAISTYAAVRAAVAAVSSFTEAKVARASSLQEMQAAKNTAEANRATAIGILLVVAPVVFSAIIGSDATKGVETAAVAALTAAVASVFAEYAGAVAGRATSAKQIAACKTQAEVAKADASASITPFTSAKASTAAPWAVAMSTVLSPLLAVVYPAVATFYIFFSIEASSKAKSEADIAEEMARADLAELILYERRKMRRQRESVGVEQDEAVEEVDDTQR</sequence>
<keyword evidence="2" id="KW-1133">Transmembrane helix</keyword>
<dbReference type="PROSITE" id="PS00699">
    <property type="entry name" value="NITROGENASE_1_1"/>
    <property type="match status" value="1"/>
</dbReference>
<evidence type="ECO:0000256" key="2">
    <source>
        <dbReference type="SAM" id="Phobius"/>
    </source>
</evidence>
<dbReference type="InParanoid" id="A0A0G4GDT2"/>
<evidence type="ECO:0000313" key="5">
    <source>
        <dbReference type="Proteomes" id="UP000041254"/>
    </source>
</evidence>
<dbReference type="EMBL" id="CDMY01000635">
    <property type="protein sequence ID" value="CEM27578.1"/>
    <property type="molecule type" value="Genomic_DNA"/>
</dbReference>
<dbReference type="InterPro" id="IPR000318">
    <property type="entry name" value="Nase_comp1_CS"/>
</dbReference>
<feature type="transmembrane region" description="Helical" evidence="2">
    <location>
        <begin position="400"/>
        <end position="426"/>
    </location>
</feature>
<evidence type="ECO:0000313" key="4">
    <source>
        <dbReference type="EMBL" id="CEM27578.1"/>
    </source>
</evidence>
<dbReference type="VEuPathDB" id="CryptoDB:Vbra_17537"/>
<evidence type="ECO:0000256" key="3">
    <source>
        <dbReference type="SAM" id="SignalP"/>
    </source>
</evidence>
<feature type="region of interest" description="Disordered" evidence="1">
    <location>
        <begin position="461"/>
        <end position="483"/>
    </location>
</feature>
<accession>A0A0G4GDT2</accession>